<dbReference type="Proteomes" id="UP000589620">
    <property type="component" value="Unassembled WGS sequence"/>
</dbReference>
<evidence type="ECO:0000313" key="4">
    <source>
        <dbReference type="Proteomes" id="UP000589620"/>
    </source>
</evidence>
<accession>A0A852T2K0</accession>
<comment type="caution">
    <text evidence="3">The sequence shown here is derived from an EMBL/GenBank/DDBJ whole genome shotgun (WGS) entry which is preliminary data.</text>
</comment>
<dbReference type="EMBL" id="JACCBJ010000001">
    <property type="protein sequence ID" value="NYD75063.1"/>
    <property type="molecule type" value="Genomic_DNA"/>
</dbReference>
<evidence type="ECO:0000313" key="3">
    <source>
        <dbReference type="EMBL" id="NYD75063.1"/>
    </source>
</evidence>
<dbReference type="RefSeq" id="WP_179457102.1">
    <property type="nucleotide sequence ID" value="NZ_BAAAPX010000001.1"/>
</dbReference>
<dbReference type="AlphaFoldDB" id="A0A852T2K0"/>
<dbReference type="SUPFAM" id="SSF52499">
    <property type="entry name" value="Isochorismatase-like hydrolases"/>
    <property type="match status" value="1"/>
</dbReference>
<dbReference type="InterPro" id="IPR050272">
    <property type="entry name" value="Isochorismatase-like_hydrls"/>
</dbReference>
<feature type="domain" description="Isochorismatase-like" evidence="2">
    <location>
        <begin position="3"/>
        <end position="179"/>
    </location>
</feature>
<keyword evidence="1" id="KW-0378">Hydrolase</keyword>
<protein>
    <submittedName>
        <fullName evidence="3">Nicotinamidase-related amidase</fullName>
    </submittedName>
</protein>
<dbReference type="GO" id="GO:0016787">
    <property type="term" value="F:hydrolase activity"/>
    <property type="evidence" value="ECO:0007669"/>
    <property type="project" value="UniProtKB-KW"/>
</dbReference>
<dbReference type="PANTHER" id="PTHR43540">
    <property type="entry name" value="PEROXYUREIDOACRYLATE/UREIDOACRYLATE AMIDOHYDROLASE-RELATED"/>
    <property type="match status" value="1"/>
</dbReference>
<dbReference type="Pfam" id="PF00857">
    <property type="entry name" value="Isochorismatase"/>
    <property type="match status" value="1"/>
</dbReference>
<reference evidence="3 4" key="1">
    <citation type="submission" date="2020-07" db="EMBL/GenBank/DDBJ databases">
        <title>Sequencing the genomes of 1000 actinobacteria strains.</title>
        <authorList>
            <person name="Klenk H.-P."/>
        </authorList>
    </citation>
    <scope>NUCLEOTIDE SEQUENCE [LARGE SCALE GENOMIC DNA]</scope>
    <source>
        <strain evidence="3 4">DSM 23871</strain>
    </source>
</reference>
<proteinExistence type="predicted"/>
<organism evidence="3 4">
    <name type="scientific">Leifsonia soli</name>
    <dbReference type="NCBI Taxonomy" id="582665"/>
    <lineage>
        <taxon>Bacteria</taxon>
        <taxon>Bacillati</taxon>
        <taxon>Actinomycetota</taxon>
        <taxon>Actinomycetes</taxon>
        <taxon>Micrococcales</taxon>
        <taxon>Microbacteriaceae</taxon>
        <taxon>Leifsonia</taxon>
    </lineage>
</organism>
<name>A0A852T2K0_9MICO</name>
<dbReference type="InterPro" id="IPR036380">
    <property type="entry name" value="Isochorismatase-like_sf"/>
</dbReference>
<dbReference type="CDD" id="cd00431">
    <property type="entry name" value="cysteine_hydrolases"/>
    <property type="match status" value="1"/>
</dbReference>
<keyword evidence="4" id="KW-1185">Reference proteome</keyword>
<evidence type="ECO:0000256" key="1">
    <source>
        <dbReference type="ARBA" id="ARBA00022801"/>
    </source>
</evidence>
<gene>
    <name evidence="3" type="ORF">BJ963_002582</name>
</gene>
<sequence>MTTALLLMDFQNGIAGRPGFEPTVEAAARALASARDHGIPPVFVRVAFRPGYPEVAASNLAFGGRAAAAGDAMLVDRPATQIIDDLAPRGEEPVVVKKRVSAFAGSDLDVLLRGLRADELVLTGIATGGVVLSTIRQAADLDFRLTVLADACGDPDPEVHRVLTEKIFPRQAAVTTVDEWAAAL</sequence>
<dbReference type="Gene3D" id="3.40.50.850">
    <property type="entry name" value="Isochorismatase-like"/>
    <property type="match status" value="1"/>
</dbReference>
<dbReference type="InterPro" id="IPR000868">
    <property type="entry name" value="Isochorismatase-like_dom"/>
</dbReference>
<evidence type="ECO:0000259" key="2">
    <source>
        <dbReference type="Pfam" id="PF00857"/>
    </source>
</evidence>